<dbReference type="Gene3D" id="1.10.10.10">
    <property type="entry name" value="Winged helix-like DNA-binding domain superfamily/Winged helix DNA-binding domain"/>
    <property type="match status" value="1"/>
</dbReference>
<feature type="region of interest" description="Disordered" evidence="1">
    <location>
        <begin position="600"/>
        <end position="646"/>
    </location>
</feature>
<protein>
    <submittedName>
        <fullName evidence="3">LuxR family transcriptional regulator</fullName>
    </submittedName>
</protein>
<comment type="caution">
    <text evidence="3">The sequence shown here is derived from an EMBL/GenBank/DDBJ whole genome shotgun (WGS) entry which is preliminary data.</text>
</comment>
<dbReference type="PROSITE" id="PS50043">
    <property type="entry name" value="HTH_LUXR_2"/>
    <property type="match status" value="1"/>
</dbReference>
<evidence type="ECO:0000313" key="4">
    <source>
        <dbReference type="Proteomes" id="UP000733379"/>
    </source>
</evidence>
<evidence type="ECO:0000313" key="3">
    <source>
        <dbReference type="EMBL" id="MBU3066463.1"/>
    </source>
</evidence>
<keyword evidence="4" id="KW-1185">Reference proteome</keyword>
<dbReference type="Pfam" id="PF00196">
    <property type="entry name" value="GerE"/>
    <property type="match status" value="1"/>
</dbReference>
<gene>
    <name evidence="3" type="ORF">KO481_33695</name>
</gene>
<dbReference type="InterPro" id="IPR011990">
    <property type="entry name" value="TPR-like_helical_dom_sf"/>
</dbReference>
<dbReference type="InterPro" id="IPR000792">
    <property type="entry name" value="Tscrpt_reg_LuxR_C"/>
</dbReference>
<proteinExistence type="predicted"/>
<dbReference type="SUPFAM" id="SSF46894">
    <property type="entry name" value="C-terminal effector domain of the bipartite response regulators"/>
    <property type="match status" value="1"/>
</dbReference>
<dbReference type="CDD" id="cd06170">
    <property type="entry name" value="LuxR_C_like"/>
    <property type="match status" value="1"/>
</dbReference>
<dbReference type="Gene3D" id="1.25.40.10">
    <property type="entry name" value="Tetratricopeptide repeat domain"/>
    <property type="match status" value="2"/>
</dbReference>
<accession>A0ABS6BB69</accession>
<feature type="compositionally biased region" description="Low complexity" evidence="1">
    <location>
        <begin position="605"/>
        <end position="621"/>
    </location>
</feature>
<evidence type="ECO:0000259" key="2">
    <source>
        <dbReference type="PROSITE" id="PS50043"/>
    </source>
</evidence>
<dbReference type="PRINTS" id="PR00038">
    <property type="entry name" value="HTHLUXR"/>
</dbReference>
<dbReference type="PROSITE" id="PS00622">
    <property type="entry name" value="HTH_LUXR_1"/>
    <property type="match status" value="1"/>
</dbReference>
<dbReference type="RefSeq" id="WP_215922532.1">
    <property type="nucleotide sequence ID" value="NZ_JAHKNI010000014.1"/>
</dbReference>
<dbReference type="EMBL" id="JAHKNI010000014">
    <property type="protein sequence ID" value="MBU3066463.1"/>
    <property type="molecule type" value="Genomic_DNA"/>
</dbReference>
<feature type="domain" description="HTH luxR-type" evidence="2">
    <location>
        <begin position="649"/>
        <end position="715"/>
    </location>
</feature>
<reference evidence="3 4" key="1">
    <citation type="submission" date="2021-06" db="EMBL/GenBank/DDBJ databases">
        <title>Actinomycetes sequencing.</title>
        <authorList>
            <person name="Shan Q."/>
        </authorList>
    </citation>
    <scope>NUCLEOTIDE SEQUENCE [LARGE SCALE GENOMIC DNA]</scope>
    <source>
        <strain evidence="3 4">NEAU-G5</strain>
    </source>
</reference>
<dbReference type="InterPro" id="IPR016032">
    <property type="entry name" value="Sig_transdc_resp-reg_C-effctor"/>
</dbReference>
<dbReference type="SUPFAM" id="SSF48452">
    <property type="entry name" value="TPR-like"/>
    <property type="match status" value="1"/>
</dbReference>
<dbReference type="Proteomes" id="UP000733379">
    <property type="component" value="Unassembled WGS sequence"/>
</dbReference>
<name>A0ABS6BB69_9NOCA</name>
<organism evidence="3 4">
    <name type="scientific">Nocardia albiluteola</name>
    <dbReference type="NCBI Taxonomy" id="2842303"/>
    <lineage>
        <taxon>Bacteria</taxon>
        <taxon>Bacillati</taxon>
        <taxon>Actinomycetota</taxon>
        <taxon>Actinomycetes</taxon>
        <taxon>Mycobacteriales</taxon>
        <taxon>Nocardiaceae</taxon>
        <taxon>Nocardia</taxon>
    </lineage>
</organism>
<dbReference type="InterPro" id="IPR036388">
    <property type="entry name" value="WH-like_DNA-bd_sf"/>
</dbReference>
<evidence type="ECO:0000256" key="1">
    <source>
        <dbReference type="SAM" id="MobiDB-lite"/>
    </source>
</evidence>
<sequence>MRTRRSDESDQHAASLATLLRGTDPARLRAARAVAVLDAASTVDLAAQLSGADPDEMRGALGQLSAAGLIEQERFTHPALAAHVLRDLSAAELRELHARAAELLHRNGFPASTVAAHLARAGEARGAWATQVLLDAAAEALTRDELDCAAERLELAYRASRRADDRAAIASRQVAVEWRIAPSTRTRSFARLRAALYSGRLPHAELPATTLQMLWHGHVQHADHALARLAQEPPGPPAATARVEFLCTWLRYTHPAHVDRHRALFARHLRSGPHALEQPGEQTPATPELSVAGLLTALSVQHPPAEIGALAQRILTAHRLDSATVEALVAAVDCLIHLDRLDTAEAWCASLLAEAQARRAPTWRSIFAAVRAETLLRKGNLTGAIDSAVQALNLVPAEHLGVWAGRPIAVLVRALTAQGRHTEASAQLCRPVPRAMFESRFALPYLQSYGHHCLATGQPQVALRYFRRCGELTHQWDMDFAWLMPWRNDMAAAYVEAGEPRRAQAFATMHLKLIGGPDRHHSGAASLRLLAATGDPHRRLSLLRHAVAVARSGHDRLELATALAELGRAHRSVGDAEKARPLLREATRLAVACGSDAPGRVALRTTPDPATAPGTPTSAPTKSHGALIRPVQPPATTDGPPTEPQVRLTPSGVETLSPAERRVADLAALGRRNREIADALHITPSTVEQHLTRVYRKLSVARRGELRFILPPMPAADSAVG</sequence>
<dbReference type="SMART" id="SM00421">
    <property type="entry name" value="HTH_LUXR"/>
    <property type="match status" value="1"/>
</dbReference>